<dbReference type="EMBL" id="JAHKNG010000004">
    <property type="protein sequence ID" value="MBU3029312.1"/>
    <property type="molecule type" value="Genomic_DNA"/>
</dbReference>
<evidence type="ECO:0000313" key="1">
    <source>
        <dbReference type="EMBL" id="MBU3029312.1"/>
    </source>
</evidence>
<sequence>MSFSAAQAQDLAMNAFLHVIRQPELIAGFMAATGLKADDLRQLAARPEAGLQALDFLLEDDARVLEAARAIGCRPQDLLAARVALAGPGSYGWEAG</sequence>
<accession>A0ABS6AFD2</accession>
<proteinExistence type="predicted"/>
<dbReference type="RefSeq" id="WP_216032006.1">
    <property type="nucleotide sequence ID" value="NZ_JAHKNG010000004.1"/>
</dbReference>
<reference evidence="1" key="1">
    <citation type="submission" date="2021-06" db="EMBL/GenBank/DDBJ databases">
        <title>Paracoccus bacterium XHP0099 sp. nov., isolated from the surface waters of the Yellow Sea.</title>
        <authorList>
            <person name="Xue H."/>
            <person name="Zhang D."/>
        </authorList>
    </citation>
    <scope>NUCLEOTIDE SEQUENCE</scope>
    <source>
        <strain evidence="1">XHP0099</strain>
    </source>
</reference>
<dbReference type="Pfam" id="PF12096">
    <property type="entry name" value="DUF3572"/>
    <property type="match status" value="1"/>
</dbReference>
<comment type="caution">
    <text evidence="1">The sequence shown here is derived from an EMBL/GenBank/DDBJ whole genome shotgun (WGS) entry which is preliminary data.</text>
</comment>
<organism evidence="1 2">
    <name type="scientific">Paracoccus marinaquae</name>
    <dbReference type="NCBI Taxonomy" id="2841926"/>
    <lineage>
        <taxon>Bacteria</taxon>
        <taxon>Pseudomonadati</taxon>
        <taxon>Pseudomonadota</taxon>
        <taxon>Alphaproteobacteria</taxon>
        <taxon>Rhodobacterales</taxon>
        <taxon>Paracoccaceae</taxon>
        <taxon>Paracoccus</taxon>
    </lineage>
</organism>
<dbReference type="InterPro" id="IPR021955">
    <property type="entry name" value="DUF3572"/>
</dbReference>
<dbReference type="Proteomes" id="UP001166191">
    <property type="component" value="Unassembled WGS sequence"/>
</dbReference>
<evidence type="ECO:0000313" key="2">
    <source>
        <dbReference type="Proteomes" id="UP001166191"/>
    </source>
</evidence>
<name>A0ABS6AFD2_9RHOB</name>
<gene>
    <name evidence="1" type="ORF">KNW02_04135</name>
</gene>
<protein>
    <submittedName>
        <fullName evidence="1">DUF3572 domain-containing protein</fullName>
    </submittedName>
</protein>
<keyword evidence="2" id="KW-1185">Reference proteome</keyword>